<comment type="similarity">
    <text evidence="1">Belongs to the short-chain dehydrogenases/reductases (SDR) family.</text>
</comment>
<dbReference type="PROSITE" id="PS00061">
    <property type="entry name" value="ADH_SHORT"/>
    <property type="match status" value="1"/>
</dbReference>
<dbReference type="Gene3D" id="3.40.50.720">
    <property type="entry name" value="NAD(P)-binding Rossmann-like Domain"/>
    <property type="match status" value="1"/>
</dbReference>
<dbReference type="Pfam" id="PF13561">
    <property type="entry name" value="adh_short_C2"/>
    <property type="match status" value="1"/>
</dbReference>
<dbReference type="PANTHER" id="PTHR42820:SF21">
    <property type="entry name" value="SHORT-CHAIN DEHYDROGENASE REDUCTASE 3B-LIKE"/>
    <property type="match status" value="1"/>
</dbReference>
<accession>D7SIH0</accession>
<evidence type="ECO:0008006" key="4">
    <source>
        <dbReference type="Google" id="ProtNLM"/>
    </source>
</evidence>
<evidence type="ECO:0000313" key="3">
    <source>
        <dbReference type="Proteomes" id="UP000009183"/>
    </source>
</evidence>
<dbReference type="SUPFAM" id="SSF51735">
    <property type="entry name" value="NAD(P)-binding Rossmann-fold domains"/>
    <property type="match status" value="1"/>
</dbReference>
<dbReference type="OMA" id="VMSKMAV"/>
<proteinExistence type="inferred from homology"/>
<dbReference type="PRINTS" id="PR00081">
    <property type="entry name" value="GDHRDH"/>
</dbReference>
<dbReference type="InterPro" id="IPR020904">
    <property type="entry name" value="Sc_DH/Rdtase_CS"/>
</dbReference>
<reference evidence="3" key="1">
    <citation type="journal article" date="2007" name="Nature">
        <title>The grapevine genome sequence suggests ancestral hexaploidization in major angiosperm phyla.</title>
        <authorList>
            <consortium name="The French-Italian Public Consortium for Grapevine Genome Characterization."/>
            <person name="Jaillon O."/>
            <person name="Aury J.-M."/>
            <person name="Noel B."/>
            <person name="Policriti A."/>
            <person name="Clepet C."/>
            <person name="Casagrande A."/>
            <person name="Choisne N."/>
            <person name="Aubourg S."/>
            <person name="Vitulo N."/>
            <person name="Jubin C."/>
            <person name="Vezzi A."/>
            <person name="Legeai F."/>
            <person name="Hugueney P."/>
            <person name="Dasilva C."/>
            <person name="Horner D."/>
            <person name="Mica E."/>
            <person name="Jublot D."/>
            <person name="Poulain J."/>
            <person name="Bruyere C."/>
            <person name="Billault A."/>
            <person name="Segurens B."/>
            <person name="Gouyvenoux M."/>
            <person name="Ugarte E."/>
            <person name="Cattonaro F."/>
            <person name="Anthouard V."/>
            <person name="Vico V."/>
            <person name="Del Fabbro C."/>
            <person name="Alaux M."/>
            <person name="Di Gaspero G."/>
            <person name="Dumas V."/>
            <person name="Felice N."/>
            <person name="Paillard S."/>
            <person name="Juman I."/>
            <person name="Moroldo M."/>
            <person name="Scalabrin S."/>
            <person name="Canaguier A."/>
            <person name="Le Clainche I."/>
            <person name="Malacrida G."/>
            <person name="Durand E."/>
            <person name="Pesole G."/>
            <person name="Laucou V."/>
            <person name="Chatelet P."/>
            <person name="Merdinoglu D."/>
            <person name="Delledonne M."/>
            <person name="Pezzotti M."/>
            <person name="Lecharny A."/>
            <person name="Scarpelli C."/>
            <person name="Artiguenave F."/>
            <person name="Pe M.E."/>
            <person name="Valle G."/>
            <person name="Morgante M."/>
            <person name="Caboche M."/>
            <person name="Adam-Blondon A.-F."/>
            <person name="Weissenbach J."/>
            <person name="Quetier F."/>
            <person name="Wincker P."/>
        </authorList>
    </citation>
    <scope>NUCLEOTIDE SEQUENCE [LARGE SCALE GENOMIC DNA]</scope>
    <source>
        <strain evidence="3">cv. Pinot noir / PN40024</strain>
    </source>
</reference>
<dbReference type="eggNOG" id="KOG0725">
    <property type="taxonomic scope" value="Eukaryota"/>
</dbReference>
<gene>
    <name evidence="2" type="ordered locus">VIT_17s0000g05580</name>
</gene>
<dbReference type="ExpressionAtlas" id="D7SIH0">
    <property type="expression patterns" value="baseline and differential"/>
</dbReference>
<evidence type="ECO:0000256" key="1">
    <source>
        <dbReference type="ARBA" id="ARBA00006484"/>
    </source>
</evidence>
<sequence length="174" mass="19022">MSVGMQDVLDFDLSAYDTLFAINVRGVAASVKHAARAMVEGKVKGSIICTASVSASTGSDKFIDYVMSKMAVLGLVKSASRQLGAYGIRVNSVSPGAVATPLLCDKFQMSATEVENNFEQYMSLKGLNMEKHLFLLFPKETFKTLKIAKNIKNALDNDSTPNIFSRSTFRRITY</sequence>
<dbReference type="InterPro" id="IPR036291">
    <property type="entry name" value="NAD(P)-bd_dom_sf"/>
</dbReference>
<dbReference type="AlphaFoldDB" id="D7SIH0"/>
<organism evidence="2 3">
    <name type="scientific">Vitis vinifera</name>
    <name type="common">Grape</name>
    <dbReference type="NCBI Taxonomy" id="29760"/>
    <lineage>
        <taxon>Eukaryota</taxon>
        <taxon>Viridiplantae</taxon>
        <taxon>Streptophyta</taxon>
        <taxon>Embryophyta</taxon>
        <taxon>Tracheophyta</taxon>
        <taxon>Spermatophyta</taxon>
        <taxon>Magnoliopsida</taxon>
        <taxon>eudicotyledons</taxon>
        <taxon>Gunneridae</taxon>
        <taxon>Pentapetalae</taxon>
        <taxon>rosids</taxon>
        <taxon>Vitales</taxon>
        <taxon>Vitaceae</taxon>
        <taxon>Viteae</taxon>
        <taxon>Vitis</taxon>
    </lineage>
</organism>
<evidence type="ECO:0000313" key="2">
    <source>
        <dbReference type="EMBL" id="CBI15281.3"/>
    </source>
</evidence>
<protein>
    <recommendedName>
        <fullName evidence="4">(-)-isopiperitenol/(-)-carveol dehydrogenase, mitochondrial</fullName>
    </recommendedName>
</protein>
<dbReference type="Proteomes" id="UP000009183">
    <property type="component" value="Chromosome 17"/>
</dbReference>
<name>D7SIH0_VITVI</name>
<dbReference type="InParanoid" id="D7SIH0"/>
<dbReference type="PaxDb" id="29760-VIT_17s0000g05580.t01"/>
<dbReference type="EMBL" id="FN594950">
    <property type="protein sequence ID" value="CBI15281.3"/>
    <property type="molecule type" value="Genomic_DNA"/>
</dbReference>
<keyword evidence="3" id="KW-1185">Reference proteome</keyword>
<dbReference type="InterPro" id="IPR002347">
    <property type="entry name" value="SDR_fam"/>
</dbReference>
<dbReference type="HOGENOM" id="CLU_1542817_0_0_1"/>
<dbReference type="PANTHER" id="PTHR42820">
    <property type="entry name" value="SHORT-CHAIN DEHYDROGENASE REDUCTASE"/>
    <property type="match status" value="1"/>
</dbReference>
<dbReference type="STRING" id="29760.D7SIH0"/>